<dbReference type="Gene3D" id="1.10.1660.10">
    <property type="match status" value="1"/>
</dbReference>
<sequence>MNIAAVSKKFGITSDTLRYYEKVGLIPAVTRDKNGYRAYSKQDLRWVYFAKVMRNAGISVEALTKYVALFQQGREETLEKRREILFEQRAILQQKISDLNETLNYLDYKIDGNGQHLAEFEKLLDPEETDVD</sequence>
<dbReference type="PROSITE" id="PS50937">
    <property type="entry name" value="HTH_MERR_2"/>
    <property type="match status" value="1"/>
</dbReference>
<feature type="coiled-coil region" evidence="2">
    <location>
        <begin position="75"/>
        <end position="102"/>
    </location>
</feature>
<dbReference type="GO" id="GO:0003677">
    <property type="term" value="F:DNA binding"/>
    <property type="evidence" value="ECO:0007669"/>
    <property type="project" value="UniProtKB-KW"/>
</dbReference>
<dbReference type="EMBL" id="CP027768">
    <property type="protein sequence ID" value="AYW49925.1"/>
    <property type="molecule type" value="Genomic_DNA"/>
</dbReference>
<proteinExistence type="predicted"/>
<keyword evidence="2" id="KW-0175">Coiled coil</keyword>
<dbReference type="InterPro" id="IPR009061">
    <property type="entry name" value="DNA-bd_dom_put_sf"/>
</dbReference>
<keyword evidence="1" id="KW-0238">DNA-binding</keyword>
<protein>
    <submittedName>
        <fullName evidence="4">MerR family transcriptional regulator</fullName>
    </submittedName>
</protein>
<dbReference type="InterPro" id="IPR047057">
    <property type="entry name" value="MerR_fam"/>
</dbReference>
<dbReference type="PANTHER" id="PTHR30204:SF98">
    <property type="entry name" value="HTH-TYPE TRANSCRIPTIONAL REGULATOR ADHR"/>
    <property type="match status" value="1"/>
</dbReference>
<gene>
    <name evidence="4" type="ORF">C7H83_05295</name>
</gene>
<organism evidence="4 5">
    <name type="scientific">Tetragenococcus halophilus</name>
    <name type="common">Pediococcus halophilus</name>
    <dbReference type="NCBI Taxonomy" id="51669"/>
    <lineage>
        <taxon>Bacteria</taxon>
        <taxon>Bacillati</taxon>
        <taxon>Bacillota</taxon>
        <taxon>Bacilli</taxon>
        <taxon>Lactobacillales</taxon>
        <taxon>Enterococcaceae</taxon>
        <taxon>Tetragenococcus</taxon>
    </lineage>
</organism>
<reference evidence="4 5" key="1">
    <citation type="journal article" date="2012" name="Int. J. Syst. Evol. Microbiol.">
        <title>Characterization of Tetragenococcus strains from sugar thick juice reveals a novel species, Tetragenococcus osmophilus sp. nov., and divides Tetragenococcus halophilus into two subspecies, T. halophilus subsp. halophilus subsp. nov. and T. halophilus subsp. flandriensis subsp. nov.</title>
        <authorList>
            <person name="Juste A."/>
            <person name="Van Trappen S."/>
            <person name="Verreth C."/>
            <person name="Cleenwerck I."/>
            <person name="De Vos P."/>
            <person name="Lievens B."/>
            <person name="Willems K.A."/>
        </authorList>
    </citation>
    <scope>NUCLEOTIDE SEQUENCE [LARGE SCALE GENOMIC DNA]</scope>
    <source>
        <strain evidence="4 5">LMG 26042</strain>
    </source>
</reference>
<evidence type="ECO:0000259" key="3">
    <source>
        <dbReference type="PROSITE" id="PS50937"/>
    </source>
</evidence>
<evidence type="ECO:0000313" key="4">
    <source>
        <dbReference type="EMBL" id="AYW49925.1"/>
    </source>
</evidence>
<dbReference type="SMART" id="SM00422">
    <property type="entry name" value="HTH_MERR"/>
    <property type="match status" value="1"/>
</dbReference>
<evidence type="ECO:0000256" key="1">
    <source>
        <dbReference type="ARBA" id="ARBA00023125"/>
    </source>
</evidence>
<dbReference type="SUPFAM" id="SSF46955">
    <property type="entry name" value="Putative DNA-binding domain"/>
    <property type="match status" value="1"/>
</dbReference>
<dbReference type="CDD" id="cd01109">
    <property type="entry name" value="HTH_YyaN"/>
    <property type="match status" value="1"/>
</dbReference>
<accession>A0A3G5FI58</accession>
<dbReference type="PANTHER" id="PTHR30204">
    <property type="entry name" value="REDOX-CYCLING DRUG-SENSING TRANSCRIPTIONAL ACTIVATOR SOXR"/>
    <property type="match status" value="1"/>
</dbReference>
<dbReference type="Pfam" id="PF13411">
    <property type="entry name" value="MerR_1"/>
    <property type="match status" value="1"/>
</dbReference>
<evidence type="ECO:0000313" key="5">
    <source>
        <dbReference type="Proteomes" id="UP000280475"/>
    </source>
</evidence>
<dbReference type="Proteomes" id="UP000280475">
    <property type="component" value="Chromosome"/>
</dbReference>
<dbReference type="GO" id="GO:0003700">
    <property type="term" value="F:DNA-binding transcription factor activity"/>
    <property type="evidence" value="ECO:0007669"/>
    <property type="project" value="InterPro"/>
</dbReference>
<dbReference type="PRINTS" id="PR00040">
    <property type="entry name" value="HTHMERR"/>
</dbReference>
<feature type="domain" description="HTH merR-type" evidence="3">
    <location>
        <begin position="1"/>
        <end position="69"/>
    </location>
</feature>
<dbReference type="AlphaFoldDB" id="A0A3G5FI58"/>
<dbReference type="RefSeq" id="WP_103892915.1">
    <property type="nucleotide sequence ID" value="NZ_CP027768.1"/>
</dbReference>
<dbReference type="InterPro" id="IPR000551">
    <property type="entry name" value="MerR-type_HTH_dom"/>
</dbReference>
<evidence type="ECO:0000256" key="2">
    <source>
        <dbReference type="SAM" id="Coils"/>
    </source>
</evidence>
<name>A0A3G5FI58_TETHA</name>